<dbReference type="Proteomes" id="UP000544222">
    <property type="component" value="Unassembled WGS sequence"/>
</dbReference>
<organism evidence="1 2">
    <name type="scientific">Microbacter margulisiae</name>
    <dbReference type="NCBI Taxonomy" id="1350067"/>
    <lineage>
        <taxon>Bacteria</taxon>
        <taxon>Pseudomonadati</taxon>
        <taxon>Bacteroidota</taxon>
        <taxon>Bacteroidia</taxon>
        <taxon>Bacteroidales</taxon>
        <taxon>Porphyromonadaceae</taxon>
        <taxon>Microbacter</taxon>
    </lineage>
</organism>
<dbReference type="Gene3D" id="3.40.1260.10">
    <property type="entry name" value="DsrEFH-like"/>
    <property type="match status" value="1"/>
</dbReference>
<proteinExistence type="predicted"/>
<name>A0A7W5DPT9_9PORP</name>
<dbReference type="SUPFAM" id="SSF75169">
    <property type="entry name" value="DsrEFH-like"/>
    <property type="match status" value="1"/>
</dbReference>
<protein>
    <submittedName>
        <fullName evidence="1">Putative oxidoreductase</fullName>
    </submittedName>
</protein>
<dbReference type="AlphaFoldDB" id="A0A7W5DPT9"/>
<gene>
    <name evidence="1" type="ORF">FHX64_000733</name>
</gene>
<evidence type="ECO:0000313" key="1">
    <source>
        <dbReference type="EMBL" id="MBB3186570.1"/>
    </source>
</evidence>
<comment type="caution">
    <text evidence="1">The sequence shown here is derived from an EMBL/GenBank/DDBJ whole genome shotgun (WGS) entry which is preliminary data.</text>
</comment>
<dbReference type="EMBL" id="JACHYB010000001">
    <property type="protein sequence ID" value="MBB3186570.1"/>
    <property type="molecule type" value="Genomic_DNA"/>
</dbReference>
<evidence type="ECO:0000313" key="2">
    <source>
        <dbReference type="Proteomes" id="UP000544222"/>
    </source>
</evidence>
<sequence>MFGTNMSQAQTRENVNKTEQAIKSNGKYALMVMNVQHFKAGILTGKELKEKSSGIDFQIVTCGELVKEISLDKALQNLVVDAVKHYGLKILACGLSIKQLGVDKSLLPAEMPVIANGLIYMLGLEEEGYKTIAF</sequence>
<dbReference type="InterPro" id="IPR027396">
    <property type="entry name" value="DsrEFH-like"/>
</dbReference>
<accession>A0A7W5DPT9</accession>
<keyword evidence="2" id="KW-1185">Reference proteome</keyword>
<reference evidence="1 2" key="1">
    <citation type="submission" date="2020-08" db="EMBL/GenBank/DDBJ databases">
        <title>Genomic Encyclopedia of Type Strains, Phase IV (KMG-IV): sequencing the most valuable type-strain genomes for metagenomic binning, comparative biology and taxonomic classification.</title>
        <authorList>
            <person name="Goeker M."/>
        </authorList>
    </citation>
    <scope>NUCLEOTIDE SEQUENCE [LARGE SCALE GENOMIC DNA]</scope>
    <source>
        <strain evidence="1 2">DSM 27471</strain>
    </source>
</reference>